<reference evidence="1 2" key="1">
    <citation type="submission" date="2017-06" db="EMBL/GenBank/DDBJ databases">
        <authorList>
            <consortium name="Pathogen Informatics"/>
        </authorList>
    </citation>
    <scope>NUCLEOTIDE SEQUENCE [LARGE SCALE GENOMIC DNA]</scope>
    <source>
        <strain evidence="1 2">NCTC11291</strain>
    </source>
</reference>
<proteinExistence type="predicted"/>
<dbReference type="KEGG" id="saco:SAME_01959"/>
<gene>
    <name evidence="1" type="ORF">SAMEA4504048_01959</name>
</gene>
<organism evidence="1 2">
    <name type="scientific">Streptococcus acidominimus</name>
    <dbReference type="NCBI Taxonomy" id="1326"/>
    <lineage>
        <taxon>Bacteria</taxon>
        <taxon>Bacillati</taxon>
        <taxon>Bacillota</taxon>
        <taxon>Bacilli</taxon>
        <taxon>Lactobacillales</taxon>
        <taxon>Streptococcaceae</taxon>
        <taxon>Streptococcus</taxon>
    </lineage>
</organism>
<sequence>MTTFVKDLNRKPELVKAARGKTVNTFICFGKF</sequence>
<protein>
    <submittedName>
        <fullName evidence="1">Uncharacterized protein</fullName>
    </submittedName>
</protein>
<accession>A0A239XF91</accession>
<dbReference type="Proteomes" id="UP000215144">
    <property type="component" value="Chromosome 1"/>
</dbReference>
<name>A0A239XF91_STRAI</name>
<dbReference type="EMBL" id="LT906454">
    <property type="protein sequence ID" value="SNV45030.1"/>
    <property type="molecule type" value="Genomic_DNA"/>
</dbReference>
<evidence type="ECO:0000313" key="2">
    <source>
        <dbReference type="Proteomes" id="UP000215144"/>
    </source>
</evidence>
<dbReference type="AlphaFoldDB" id="A0A239XF91"/>
<evidence type="ECO:0000313" key="1">
    <source>
        <dbReference type="EMBL" id="SNV45030.1"/>
    </source>
</evidence>